<dbReference type="Pfam" id="PF02636">
    <property type="entry name" value="Methyltransf_28"/>
    <property type="match status" value="1"/>
</dbReference>
<sequence length="401" mass="43848">GPIPFATYMQLCLTHANHGYYTNPSNPVFGFRGDFITSPEISQVFGELVGVWLLSQWVNAGRPSALRLIELGPGRGTLMHDILRVISQLASSHSPLKHLHLIESSQAMRSHQRDKLHSTVQKLGCKLTWHNTLEELSPSPGVFTMLVAHEFFDALPIHVLQKTQDGWSEVMVASHDSVRTPSSPDGLPSQTTSPTYPRLQRVLSPTPTAASMVLGLSSSRFNTLPTGSMIEVSPSSFKIAHKIGELLACPPDGDSLGGCALVIDYGGDKVYGDSFRAFKDHKIVDVFHRPGECDLTANVDFAYIKEAVSTLARTHGPLLQGDFLERMGLLLRVEALVRSATSEERRESVRAAARRLVDRIGMGSQYQVLGITSNGLHGKMQGVQDVWPFVTEEAKGGESTL</sequence>
<dbReference type="PANTHER" id="PTHR12049">
    <property type="entry name" value="PROTEIN ARGININE METHYLTRANSFERASE NDUFAF7, MITOCHONDRIAL"/>
    <property type="match status" value="1"/>
</dbReference>
<dbReference type="GO" id="GO:0032981">
    <property type="term" value="P:mitochondrial respiratory chain complex I assembly"/>
    <property type="evidence" value="ECO:0007669"/>
    <property type="project" value="TreeGrafter"/>
</dbReference>
<evidence type="ECO:0000256" key="5">
    <source>
        <dbReference type="ARBA" id="ARBA00023128"/>
    </source>
</evidence>
<evidence type="ECO:0000256" key="3">
    <source>
        <dbReference type="ARBA" id="ARBA00022603"/>
    </source>
</evidence>
<dbReference type="GO" id="GO:0032259">
    <property type="term" value="P:methylation"/>
    <property type="evidence" value="ECO:0007669"/>
    <property type="project" value="UniProtKB-KW"/>
</dbReference>
<dbReference type="Proteomes" id="UP000242287">
    <property type="component" value="Unassembled WGS sequence"/>
</dbReference>
<dbReference type="GO" id="GO:0035243">
    <property type="term" value="F:protein-arginine omega-N symmetric methyltransferase activity"/>
    <property type="evidence" value="ECO:0007669"/>
    <property type="project" value="UniProtKB-EC"/>
</dbReference>
<comment type="function">
    <text evidence="7">Arginine methyltransferase involved in the assembly or stability of mitochondrial NADH:ubiquinone oxidoreductase complex (complex I).</text>
</comment>
<evidence type="ECO:0000256" key="7">
    <source>
        <dbReference type="RuleBase" id="RU364114"/>
    </source>
</evidence>
<evidence type="ECO:0000313" key="9">
    <source>
        <dbReference type="EMBL" id="PFH53138.1"/>
    </source>
</evidence>
<feature type="region of interest" description="Disordered" evidence="8">
    <location>
        <begin position="175"/>
        <end position="198"/>
    </location>
</feature>
<dbReference type="AlphaFoldDB" id="A0A2A9NSQ2"/>
<name>A0A2A9NSQ2_9AGAR</name>
<dbReference type="GO" id="GO:0005739">
    <property type="term" value="C:mitochondrion"/>
    <property type="evidence" value="ECO:0007669"/>
    <property type="project" value="UniProtKB-SubCell"/>
</dbReference>
<evidence type="ECO:0000256" key="4">
    <source>
        <dbReference type="ARBA" id="ARBA00022679"/>
    </source>
</evidence>
<dbReference type="EMBL" id="KZ301975">
    <property type="protein sequence ID" value="PFH53138.1"/>
    <property type="molecule type" value="Genomic_DNA"/>
</dbReference>
<keyword evidence="4 7" id="KW-0808">Transferase</keyword>
<gene>
    <name evidence="9" type="ORF">AMATHDRAFT_138506</name>
</gene>
<proteinExistence type="inferred from homology"/>
<organism evidence="9 10">
    <name type="scientific">Amanita thiersii Skay4041</name>
    <dbReference type="NCBI Taxonomy" id="703135"/>
    <lineage>
        <taxon>Eukaryota</taxon>
        <taxon>Fungi</taxon>
        <taxon>Dikarya</taxon>
        <taxon>Basidiomycota</taxon>
        <taxon>Agaricomycotina</taxon>
        <taxon>Agaricomycetes</taxon>
        <taxon>Agaricomycetidae</taxon>
        <taxon>Agaricales</taxon>
        <taxon>Pluteineae</taxon>
        <taxon>Amanitaceae</taxon>
        <taxon>Amanita</taxon>
    </lineage>
</organism>
<evidence type="ECO:0000256" key="2">
    <source>
        <dbReference type="ARBA" id="ARBA00005891"/>
    </source>
</evidence>
<comment type="subcellular location">
    <subcellularLocation>
        <location evidence="1 7">Mitochondrion</location>
    </subcellularLocation>
</comment>
<comment type="catalytic activity">
    <reaction evidence="6 7">
        <text>L-arginyl-[protein] + 2 S-adenosyl-L-methionine = N(omega),N(omega)'-dimethyl-L-arginyl-[protein] + 2 S-adenosyl-L-homocysteine + 2 H(+)</text>
        <dbReference type="Rhea" id="RHEA:48108"/>
        <dbReference type="Rhea" id="RHEA-COMP:10532"/>
        <dbReference type="Rhea" id="RHEA-COMP:11992"/>
        <dbReference type="ChEBI" id="CHEBI:15378"/>
        <dbReference type="ChEBI" id="CHEBI:29965"/>
        <dbReference type="ChEBI" id="CHEBI:57856"/>
        <dbReference type="ChEBI" id="CHEBI:59789"/>
        <dbReference type="ChEBI" id="CHEBI:88221"/>
        <dbReference type="EC" id="2.1.1.320"/>
    </reaction>
</comment>
<dbReference type="SUPFAM" id="SSF53335">
    <property type="entry name" value="S-adenosyl-L-methionine-dependent methyltransferases"/>
    <property type="match status" value="1"/>
</dbReference>
<dbReference type="InterPro" id="IPR038375">
    <property type="entry name" value="NDUFAF7_sf"/>
</dbReference>
<protein>
    <recommendedName>
        <fullName evidence="7">Protein arginine methyltransferase NDUFAF7</fullName>
        <ecNumber evidence="7">2.1.1.320</ecNumber>
    </recommendedName>
</protein>
<evidence type="ECO:0000256" key="6">
    <source>
        <dbReference type="ARBA" id="ARBA00048612"/>
    </source>
</evidence>
<dbReference type="EC" id="2.1.1.320" evidence="7"/>
<evidence type="ECO:0000256" key="8">
    <source>
        <dbReference type="SAM" id="MobiDB-lite"/>
    </source>
</evidence>
<comment type="similarity">
    <text evidence="2 7">Belongs to the NDUFAF7 family.</text>
</comment>
<feature type="compositionally biased region" description="Polar residues" evidence="8">
    <location>
        <begin position="179"/>
        <end position="195"/>
    </location>
</feature>
<dbReference type="STRING" id="703135.A0A2A9NSQ2"/>
<keyword evidence="5 7" id="KW-0496">Mitochondrion</keyword>
<dbReference type="Gene3D" id="3.40.50.12710">
    <property type="match status" value="1"/>
</dbReference>
<evidence type="ECO:0000256" key="1">
    <source>
        <dbReference type="ARBA" id="ARBA00004173"/>
    </source>
</evidence>
<dbReference type="InterPro" id="IPR029063">
    <property type="entry name" value="SAM-dependent_MTases_sf"/>
</dbReference>
<keyword evidence="3 7" id="KW-0489">Methyltransferase</keyword>
<evidence type="ECO:0000313" key="10">
    <source>
        <dbReference type="Proteomes" id="UP000242287"/>
    </source>
</evidence>
<reference evidence="9 10" key="1">
    <citation type="submission" date="2014-02" db="EMBL/GenBank/DDBJ databases">
        <title>Transposable element dynamics among asymbiotic and ectomycorrhizal Amanita fungi.</title>
        <authorList>
            <consortium name="DOE Joint Genome Institute"/>
            <person name="Hess J."/>
            <person name="Skrede I."/>
            <person name="Wolfe B."/>
            <person name="LaButti K."/>
            <person name="Ohm R.A."/>
            <person name="Grigoriev I.V."/>
            <person name="Pringle A."/>
        </authorList>
    </citation>
    <scope>NUCLEOTIDE SEQUENCE [LARGE SCALE GENOMIC DNA]</scope>
    <source>
        <strain evidence="9 10">SKay4041</strain>
    </source>
</reference>
<accession>A0A2A9NSQ2</accession>
<dbReference type="PANTHER" id="PTHR12049:SF7">
    <property type="entry name" value="PROTEIN ARGININE METHYLTRANSFERASE NDUFAF7, MITOCHONDRIAL"/>
    <property type="match status" value="1"/>
</dbReference>
<dbReference type="OrthoDB" id="438553at2759"/>
<dbReference type="InterPro" id="IPR003788">
    <property type="entry name" value="NDUFAF7"/>
</dbReference>
<keyword evidence="10" id="KW-1185">Reference proteome</keyword>
<feature type="non-terminal residue" evidence="9">
    <location>
        <position position="1"/>
    </location>
</feature>